<name>A0A6M5UN62_9MICO</name>
<sequence length="86" mass="9085">MTHPTPVLDPDQIYLSHDRWVCGEAACAGITAQHIGATTSGARLRPVAADDVIGWERAGLGALTCECRRLTASLGQDNAVVIERSA</sequence>
<dbReference type="AlphaFoldDB" id="A0A6M5UN62"/>
<proteinExistence type="predicted"/>
<protein>
    <submittedName>
        <fullName evidence="1">Uncharacterized protein</fullName>
    </submittedName>
</protein>
<gene>
    <name evidence="1" type="ORF">FIC82_019990</name>
</gene>
<dbReference type="OrthoDB" id="9977457at2"/>
<dbReference type="Proteomes" id="UP000451354">
    <property type="component" value="Plasmid pCPRO01"/>
</dbReference>
<keyword evidence="2" id="KW-1185">Reference proteome</keyword>
<dbReference type="RefSeq" id="WP_154800617.1">
    <property type="nucleotide sequence ID" value="NZ_CP052758.1"/>
</dbReference>
<evidence type="ECO:0000313" key="2">
    <source>
        <dbReference type="Proteomes" id="UP000451354"/>
    </source>
</evidence>
<dbReference type="KEGG" id="cprt:FIC82_019990"/>
<evidence type="ECO:0000313" key="1">
    <source>
        <dbReference type="EMBL" id="QJW38671.1"/>
    </source>
</evidence>
<reference evidence="2" key="1">
    <citation type="journal article" date="2022" name="Int. J. Syst. Evol. Microbiol.">
        <title>Cellulosimicrobium protaetiae sp. nov., isolated from the gut of the larva of Protaetia brevitarsis seulensis.</title>
        <authorList>
            <person name="Le Han H."/>
            <person name="Nguyen T.T.H."/>
            <person name="Li Z."/>
            <person name="Shin N.R."/>
            <person name="Kim S.G."/>
        </authorList>
    </citation>
    <scope>NUCLEOTIDE SEQUENCE [LARGE SCALE GENOMIC DNA]</scope>
    <source>
        <strain evidence="2">BI34</strain>
    </source>
</reference>
<accession>A0A6M5UN62</accession>
<keyword evidence="1" id="KW-0614">Plasmid</keyword>
<geneLocation type="plasmid" evidence="1 2">
    <name>pCPRO01</name>
</geneLocation>
<organism evidence="1 2">
    <name type="scientific">Cellulosimicrobium protaetiae</name>
    <dbReference type="NCBI Taxonomy" id="2587808"/>
    <lineage>
        <taxon>Bacteria</taxon>
        <taxon>Bacillati</taxon>
        <taxon>Actinomycetota</taxon>
        <taxon>Actinomycetes</taxon>
        <taxon>Micrococcales</taxon>
        <taxon>Promicromonosporaceae</taxon>
        <taxon>Cellulosimicrobium</taxon>
    </lineage>
</organism>
<dbReference type="EMBL" id="CP052758">
    <property type="protein sequence ID" value="QJW38671.1"/>
    <property type="molecule type" value="Genomic_DNA"/>
</dbReference>